<feature type="zinc finger region" description="RING-Gid-type" evidence="11">
    <location>
        <begin position="331"/>
        <end position="398"/>
    </location>
</feature>
<evidence type="ECO:0000256" key="1">
    <source>
        <dbReference type="ARBA" id="ARBA00004286"/>
    </source>
</evidence>
<keyword evidence="6" id="KW-0227">DNA damage</keyword>
<feature type="region of interest" description="Disordered" evidence="13">
    <location>
        <begin position="1124"/>
        <end position="1144"/>
    </location>
</feature>
<dbReference type="PROSITE" id="PS50896">
    <property type="entry name" value="LISH"/>
    <property type="match status" value="1"/>
</dbReference>
<evidence type="ECO:0000256" key="10">
    <source>
        <dbReference type="ARBA" id="ARBA00023204"/>
    </source>
</evidence>
<dbReference type="eggNOG" id="KOG2374">
    <property type="taxonomic scope" value="Eukaryota"/>
</dbReference>
<evidence type="ECO:0000256" key="5">
    <source>
        <dbReference type="ARBA" id="ARBA00022723"/>
    </source>
</evidence>
<keyword evidence="4" id="KW-0158">Chromosome</keyword>
<keyword evidence="10" id="KW-0234">DNA repair</keyword>
<keyword evidence="5" id="KW-0479">Metal-binding</keyword>
<sequence>MVVAELEKTLSSCPAVDSVVSLLDGVVEKLSVLKRKAVESIQAEDESAKLCKRRIEHLKEHSSDQPAAANMWKKKRMDRMMVEHLLRCGYYNTAVKLARQSGIEVAVMLEVPFPDLKKSSVALKLVSLTNRSWSSKRYYFTYLISLLSKAALFYLLGYDLVNIEMFLTAKEVEESLERQETMTCLAWCHDNKSRLRKMKGRQNENEPKMGRKSKSACDYSKENDDLVMETIKGKPELSCLEFSLRIQEFIELIRQNKRLDAVRSLSIVQNPSTIHAIKLSLYETLSSAPITVAEIQSIKSHALSFHGTVCMGAYETKQCYKEDGSSKNPDCPVCSKSLNKLAQPLPMAHCANSRLVCKISGDVMNENNPPMMLPNGYVYGYNSLLSIRQDDKVICPRTKEVFNFSQAEKVYIMGKVAEDWRGAKWWTEYVTGDEHISHAYRLLMTQLNQEHAEIRFSAFQIVDELFTRSHQFRTLIISNFQEFLELTIETDHEQPLPPPKEVAQKLKKTAIKSVQDWHEKYGEAYKKLSLGYHFLKQNKKVDFQDVNVRTLAERRREEEKQKRLDNIYKEKAKRAEKEMEEMSQEIQDTLTEMENCFRLLMPDPFDFTVNDAELEPVTERTANENKPTSSLSMQIANHQPSLLGQMDDEQPCCSKDLPSVSPCLIVDRNRDLNEELGLSEQKETDRGECSEAEIIAAATDDDDYETFVRNHGLGSHKYALNLEISTDVKVRENEDNTAIINNIIDAHKLIRNKFLPSVQSWIQLFTRAGINDGCLRCAIDFKKKLETAMQKHKEMNIDYKERKRKVMKVSDTEDDDDEDEFVEVPEKEGYEPHIPDHLRKEYGLEPQSSPKVLTKGMVMRPALLSSQSERNEEELDPTCAAATLKLIQDKLPKLPSLNTSASANPKPAASGELDSETRKLEEEERAKAPIIPFGLDLYYWGQDQPTAGKILKFSSQHRFWAPNEMEEEVENKEIAEMLKSRFITFCGKFEPVKHKCRAPMPDGRLCERQDRVKCPFHGKIIPRDESGNPVNPEDKMREEKKKFEKQAEQPEWQDPEFMREVEAATGVDLGSSRYSGKGKGGKNKGKKRKYPNLTDLKQEANTSRSRLEKKVFNKEAIKRVAKAMNRMDRKKHEKFANQFNYALN</sequence>
<evidence type="ECO:0000256" key="2">
    <source>
        <dbReference type="ARBA" id="ARBA00009240"/>
    </source>
</evidence>
<dbReference type="AlphaFoldDB" id="M7B4Y1"/>
<evidence type="ECO:0000256" key="13">
    <source>
        <dbReference type="SAM" id="MobiDB-lite"/>
    </source>
</evidence>
<dbReference type="InterPro" id="IPR049431">
    <property type="entry name" value="UVSSA_C"/>
</dbReference>
<keyword evidence="18" id="KW-1185">Reference proteome</keyword>
<dbReference type="SUPFAM" id="SSF57850">
    <property type="entry name" value="RING/U-box"/>
    <property type="match status" value="1"/>
</dbReference>
<keyword evidence="14" id="KW-1133">Transmembrane helix</keyword>
<gene>
    <name evidence="17" type="ORF">UY3_10663</name>
</gene>
<dbReference type="PROSITE" id="PS51867">
    <property type="entry name" value="ZF_RING_GID"/>
    <property type="match status" value="1"/>
</dbReference>
<evidence type="ECO:0000256" key="9">
    <source>
        <dbReference type="ARBA" id="ARBA00023054"/>
    </source>
</evidence>
<dbReference type="Pfam" id="PF20867">
    <property type="entry name" value="UVSSA_N"/>
    <property type="match status" value="1"/>
</dbReference>
<name>M7B4Y1_CHEMY</name>
<dbReference type="Proteomes" id="UP000031443">
    <property type="component" value="Unassembled WGS sequence"/>
</dbReference>
<dbReference type="GO" id="GO:0000993">
    <property type="term" value="F:RNA polymerase II complex binding"/>
    <property type="evidence" value="ECO:0007669"/>
    <property type="project" value="TreeGrafter"/>
</dbReference>
<reference evidence="18" key="1">
    <citation type="journal article" date="2013" name="Nat. Genet.">
        <title>The draft genomes of soft-shell turtle and green sea turtle yield insights into the development and evolution of the turtle-specific body plan.</title>
        <authorList>
            <person name="Wang Z."/>
            <person name="Pascual-Anaya J."/>
            <person name="Zadissa A."/>
            <person name="Li W."/>
            <person name="Niimura Y."/>
            <person name="Huang Z."/>
            <person name="Li C."/>
            <person name="White S."/>
            <person name="Xiong Z."/>
            <person name="Fang D."/>
            <person name="Wang B."/>
            <person name="Ming Y."/>
            <person name="Chen Y."/>
            <person name="Zheng Y."/>
            <person name="Kuraku S."/>
            <person name="Pignatelli M."/>
            <person name="Herrero J."/>
            <person name="Beal K."/>
            <person name="Nozawa M."/>
            <person name="Li Q."/>
            <person name="Wang J."/>
            <person name="Zhang H."/>
            <person name="Yu L."/>
            <person name="Shigenobu S."/>
            <person name="Wang J."/>
            <person name="Liu J."/>
            <person name="Flicek P."/>
            <person name="Searle S."/>
            <person name="Wang J."/>
            <person name="Kuratani S."/>
            <person name="Yin Y."/>
            <person name="Aken B."/>
            <person name="Zhang G."/>
            <person name="Irie N."/>
        </authorList>
    </citation>
    <scope>NUCLEOTIDE SEQUENCE [LARGE SCALE GENOMIC DNA]</scope>
</reference>
<evidence type="ECO:0000259" key="15">
    <source>
        <dbReference type="PROSITE" id="PS50897"/>
    </source>
</evidence>
<dbReference type="EMBL" id="KB541907">
    <property type="protein sequence ID" value="EMP32174.1"/>
    <property type="molecule type" value="Genomic_DNA"/>
</dbReference>
<dbReference type="GO" id="GO:0006283">
    <property type="term" value="P:transcription-coupled nucleotide-excision repair"/>
    <property type="evidence" value="ECO:0007669"/>
    <property type="project" value="TreeGrafter"/>
</dbReference>
<evidence type="ECO:0000313" key="17">
    <source>
        <dbReference type="EMBL" id="EMP32174.1"/>
    </source>
</evidence>
<dbReference type="GO" id="GO:0005694">
    <property type="term" value="C:chromosome"/>
    <property type="evidence" value="ECO:0007669"/>
    <property type="project" value="UniProtKB-SubCell"/>
</dbReference>
<feature type="domain" description="RING-Gid-type" evidence="16">
    <location>
        <begin position="331"/>
        <end position="398"/>
    </location>
</feature>
<evidence type="ECO:0000256" key="14">
    <source>
        <dbReference type="SAM" id="Phobius"/>
    </source>
</evidence>
<dbReference type="STRING" id="8469.M7B4Y1"/>
<evidence type="ECO:0000256" key="3">
    <source>
        <dbReference type="ARBA" id="ARBA00022111"/>
    </source>
</evidence>
<accession>M7B4Y1</accession>
<dbReference type="InterPro" id="IPR006595">
    <property type="entry name" value="CTLH_C"/>
</dbReference>
<dbReference type="GO" id="GO:0009411">
    <property type="term" value="P:response to UV"/>
    <property type="evidence" value="ECO:0007669"/>
    <property type="project" value="InterPro"/>
</dbReference>
<evidence type="ECO:0000256" key="11">
    <source>
        <dbReference type="PROSITE-ProRule" id="PRU01215"/>
    </source>
</evidence>
<dbReference type="PANTHER" id="PTHR28670:SF1">
    <property type="entry name" value="UV-STIMULATED SCAFFOLD PROTEIN A"/>
    <property type="match status" value="1"/>
</dbReference>
<comment type="similarity">
    <text evidence="2">Belongs to the UVSSA family.</text>
</comment>
<dbReference type="Pfam" id="PF09740">
    <property type="entry name" value="DUF2043"/>
    <property type="match status" value="1"/>
</dbReference>
<feature type="region of interest" description="Disordered" evidence="13">
    <location>
        <begin position="1018"/>
        <end position="1050"/>
    </location>
</feature>
<evidence type="ECO:0000313" key="18">
    <source>
        <dbReference type="Proteomes" id="UP000031443"/>
    </source>
</evidence>
<dbReference type="GO" id="GO:0061630">
    <property type="term" value="F:ubiquitin protein ligase activity"/>
    <property type="evidence" value="ECO:0007669"/>
    <property type="project" value="InterPro"/>
</dbReference>
<feature type="region of interest" description="Disordered" evidence="13">
    <location>
        <begin position="895"/>
        <end position="923"/>
    </location>
</feature>
<evidence type="ECO:0000256" key="4">
    <source>
        <dbReference type="ARBA" id="ARBA00022454"/>
    </source>
</evidence>
<dbReference type="InterPro" id="IPR006594">
    <property type="entry name" value="LisH"/>
</dbReference>
<dbReference type="SMART" id="SM00668">
    <property type="entry name" value="CTLH"/>
    <property type="match status" value="1"/>
</dbReference>
<dbReference type="GO" id="GO:0008270">
    <property type="term" value="F:zinc ion binding"/>
    <property type="evidence" value="ECO:0007669"/>
    <property type="project" value="UniProtKB-KW"/>
</dbReference>
<keyword evidence="14" id="KW-0812">Transmembrane</keyword>
<keyword evidence="7 11" id="KW-0863">Zinc-finger</keyword>
<proteinExistence type="inferred from homology"/>
<dbReference type="InterPro" id="IPR024964">
    <property type="entry name" value="CTLH/CRA"/>
</dbReference>
<protein>
    <recommendedName>
        <fullName evidence="3">UV-stimulated scaffold protein A</fullName>
    </recommendedName>
</protein>
<dbReference type="PROSITE" id="PS50897">
    <property type="entry name" value="CTLH"/>
    <property type="match status" value="1"/>
</dbReference>
<feature type="compositionally biased region" description="Basic and acidic residues" evidence="13">
    <location>
        <begin position="1021"/>
        <end position="1048"/>
    </location>
</feature>
<comment type="subcellular location">
    <subcellularLocation>
        <location evidence="1">Chromosome</location>
    </subcellularLocation>
</comment>
<organism evidence="17 18">
    <name type="scientific">Chelonia mydas</name>
    <name type="common">Green sea-turtle</name>
    <name type="synonym">Chelonia agassizi</name>
    <dbReference type="NCBI Taxonomy" id="8469"/>
    <lineage>
        <taxon>Eukaryota</taxon>
        <taxon>Metazoa</taxon>
        <taxon>Chordata</taxon>
        <taxon>Craniata</taxon>
        <taxon>Vertebrata</taxon>
        <taxon>Euteleostomi</taxon>
        <taxon>Archelosauria</taxon>
        <taxon>Testudinata</taxon>
        <taxon>Testudines</taxon>
        <taxon>Cryptodira</taxon>
        <taxon>Durocryptodira</taxon>
        <taxon>Americhelydia</taxon>
        <taxon>Chelonioidea</taxon>
        <taxon>Cheloniidae</taxon>
        <taxon>Chelonia</taxon>
    </lineage>
</organism>
<dbReference type="InterPro" id="IPR018610">
    <property type="entry name" value="UVSSA"/>
</dbReference>
<keyword evidence="9 12" id="KW-0175">Coiled coil</keyword>
<evidence type="ECO:0000256" key="8">
    <source>
        <dbReference type="ARBA" id="ARBA00022833"/>
    </source>
</evidence>
<dbReference type="CDD" id="cd16659">
    <property type="entry name" value="RING-Ubox_Emp"/>
    <property type="match status" value="1"/>
</dbReference>
<evidence type="ECO:0000256" key="7">
    <source>
        <dbReference type="ARBA" id="ARBA00022771"/>
    </source>
</evidence>
<feature type="region of interest" description="Disordered" evidence="13">
    <location>
        <begin position="1068"/>
        <end position="1105"/>
    </location>
</feature>
<keyword evidence="8" id="KW-0862">Zinc</keyword>
<evidence type="ECO:0000256" key="12">
    <source>
        <dbReference type="SAM" id="Coils"/>
    </source>
</evidence>
<evidence type="ECO:0000256" key="6">
    <source>
        <dbReference type="ARBA" id="ARBA00022763"/>
    </source>
</evidence>
<dbReference type="InterPro" id="IPR044063">
    <property type="entry name" value="ZF_RING_GID"/>
</dbReference>
<feature type="domain" description="CTLH" evidence="15">
    <location>
        <begin position="165"/>
        <end position="260"/>
    </location>
</feature>
<feature type="coiled-coil region" evidence="12">
    <location>
        <begin position="565"/>
        <end position="592"/>
    </location>
</feature>
<evidence type="ECO:0000259" key="16">
    <source>
        <dbReference type="PROSITE" id="PS51867"/>
    </source>
</evidence>
<dbReference type="SMART" id="SM00667">
    <property type="entry name" value="LisH"/>
    <property type="match status" value="1"/>
</dbReference>
<dbReference type="InterPro" id="IPR049408">
    <property type="entry name" value="UVSSA_N_a-solenoid_rpt"/>
</dbReference>
<feature type="compositionally biased region" description="Basic residues" evidence="13">
    <location>
        <begin position="1079"/>
        <end position="1090"/>
    </location>
</feature>
<dbReference type="Pfam" id="PF10607">
    <property type="entry name" value="CTLH"/>
    <property type="match status" value="1"/>
</dbReference>
<feature type="transmembrane region" description="Helical" evidence="14">
    <location>
        <begin position="139"/>
        <end position="158"/>
    </location>
</feature>
<dbReference type="PANTHER" id="PTHR28670">
    <property type="entry name" value="UV-STIMULATED SCAFFOLD PROTEIN A"/>
    <property type="match status" value="1"/>
</dbReference>
<keyword evidence="14" id="KW-0472">Membrane</keyword>